<dbReference type="Proteomes" id="UP000195787">
    <property type="component" value="Unassembled WGS sequence"/>
</dbReference>
<evidence type="ECO:0000313" key="1">
    <source>
        <dbReference type="EMBL" id="SJM60003.1"/>
    </source>
</evidence>
<keyword evidence="2" id="KW-1185">Reference proteome</keyword>
<dbReference type="EMBL" id="FUHU01000028">
    <property type="protein sequence ID" value="SJM60003.1"/>
    <property type="molecule type" value="Genomic_DNA"/>
</dbReference>
<protein>
    <submittedName>
        <fullName evidence="1">Uncharacterized protein</fullName>
    </submittedName>
</protein>
<proteinExistence type="predicted"/>
<evidence type="ECO:0000313" key="2">
    <source>
        <dbReference type="Proteomes" id="UP000195787"/>
    </source>
</evidence>
<organism evidence="1 2">
    <name type="scientific">Agrococcus casei LMG 22410</name>
    <dbReference type="NCBI Taxonomy" id="1255656"/>
    <lineage>
        <taxon>Bacteria</taxon>
        <taxon>Bacillati</taxon>
        <taxon>Actinomycetota</taxon>
        <taxon>Actinomycetes</taxon>
        <taxon>Micrococcales</taxon>
        <taxon>Microbacteriaceae</taxon>
        <taxon>Agrococcus</taxon>
    </lineage>
</organism>
<reference evidence="1 2" key="1">
    <citation type="submission" date="2017-02" db="EMBL/GenBank/DDBJ databases">
        <authorList>
            <person name="Peterson S.W."/>
        </authorList>
    </citation>
    <scope>NUCLEOTIDE SEQUENCE [LARGE SCALE GENOMIC DNA]</scope>
    <source>
        <strain evidence="1 2">LMG 22410</strain>
    </source>
</reference>
<sequence length="42" mass="4876">MPHTELSRDLTRRQPRLITANRVRNLLIVQPLTADPDTSIHE</sequence>
<accession>A0A1R4FVZ5</accession>
<name>A0A1R4FVZ5_9MICO</name>
<dbReference type="AlphaFoldDB" id="A0A1R4FVZ5"/>
<gene>
    <name evidence="1" type="ORF">CZ674_06905</name>
</gene>